<evidence type="ECO:0000313" key="1">
    <source>
        <dbReference type="EMBL" id="CAJ0595924.1"/>
    </source>
</evidence>
<organism evidence="1 2">
    <name type="scientific">Cylicocyclus nassatus</name>
    <name type="common">Nematode worm</name>
    <dbReference type="NCBI Taxonomy" id="53992"/>
    <lineage>
        <taxon>Eukaryota</taxon>
        <taxon>Metazoa</taxon>
        <taxon>Ecdysozoa</taxon>
        <taxon>Nematoda</taxon>
        <taxon>Chromadorea</taxon>
        <taxon>Rhabditida</taxon>
        <taxon>Rhabditina</taxon>
        <taxon>Rhabditomorpha</taxon>
        <taxon>Strongyloidea</taxon>
        <taxon>Strongylidae</taxon>
        <taxon>Cylicocyclus</taxon>
    </lineage>
</organism>
<protein>
    <submittedName>
        <fullName evidence="1">Uncharacterized protein</fullName>
    </submittedName>
</protein>
<dbReference type="EMBL" id="CATQJL010000112">
    <property type="protein sequence ID" value="CAJ0595924.1"/>
    <property type="molecule type" value="Genomic_DNA"/>
</dbReference>
<sequence>MVFFCAHSRESSSDSENEVEEERICGIPPKLFDAIEDGFSKLEKDVYGNNFADHNEVDEEEEEQITLTDCDVYDEARMLAKRNCSEPIECKGFACASRKWRHIRGKLPTYYRKAAFQLASDPLEVWKASVSEDKESQLVSNPTISAAGACAHAKCPKRKVAVVCILKPWILDNEETTNSLDYSS</sequence>
<reference evidence="1" key="1">
    <citation type="submission" date="2023-07" db="EMBL/GenBank/DDBJ databases">
        <authorList>
            <consortium name="CYATHOMIX"/>
        </authorList>
    </citation>
    <scope>NUCLEOTIDE SEQUENCE</scope>
    <source>
        <strain evidence="1">N/A</strain>
    </source>
</reference>
<dbReference type="AlphaFoldDB" id="A0AA36M1T6"/>
<evidence type="ECO:0000313" key="2">
    <source>
        <dbReference type="Proteomes" id="UP001176961"/>
    </source>
</evidence>
<keyword evidence="2" id="KW-1185">Reference proteome</keyword>
<gene>
    <name evidence="1" type="ORF">CYNAS_LOCUS7907</name>
</gene>
<proteinExistence type="predicted"/>
<accession>A0AA36M1T6</accession>
<dbReference type="Proteomes" id="UP001176961">
    <property type="component" value="Unassembled WGS sequence"/>
</dbReference>
<name>A0AA36M1T6_CYLNA</name>
<comment type="caution">
    <text evidence="1">The sequence shown here is derived from an EMBL/GenBank/DDBJ whole genome shotgun (WGS) entry which is preliminary data.</text>
</comment>